<reference evidence="3" key="2">
    <citation type="submission" date="2013-04" db="UniProtKB">
        <authorList>
            <consortium name="EnsemblPlants"/>
        </authorList>
    </citation>
    <scope>IDENTIFICATION</scope>
</reference>
<evidence type="ECO:0000256" key="1">
    <source>
        <dbReference type="ARBA" id="ARBA00007766"/>
    </source>
</evidence>
<dbReference type="GO" id="GO:0004867">
    <property type="term" value="F:serine-type endopeptidase inhibitor activity"/>
    <property type="evidence" value="ECO:0007669"/>
    <property type="project" value="UniProtKB-KW"/>
</dbReference>
<dbReference type="Pfam" id="PF02428">
    <property type="entry name" value="Prot_inhib_II"/>
    <property type="match status" value="1"/>
</dbReference>
<name>J3LSK1_ORYBR</name>
<keyword evidence="4" id="KW-1185">Reference proteome</keyword>
<organism evidence="3">
    <name type="scientific">Oryza brachyantha</name>
    <name type="common">malo sina</name>
    <dbReference type="NCBI Taxonomy" id="4533"/>
    <lineage>
        <taxon>Eukaryota</taxon>
        <taxon>Viridiplantae</taxon>
        <taxon>Streptophyta</taxon>
        <taxon>Embryophyta</taxon>
        <taxon>Tracheophyta</taxon>
        <taxon>Spermatophyta</taxon>
        <taxon>Magnoliopsida</taxon>
        <taxon>Liliopsida</taxon>
        <taxon>Poales</taxon>
        <taxon>Poaceae</taxon>
        <taxon>BOP clade</taxon>
        <taxon>Oryzoideae</taxon>
        <taxon>Oryzeae</taxon>
        <taxon>Oryzinae</taxon>
        <taxon>Oryza</taxon>
    </lineage>
</organism>
<accession>J3LSK1</accession>
<keyword evidence="2" id="KW-0722">Serine protease inhibitor</keyword>
<dbReference type="AlphaFoldDB" id="J3LSK1"/>
<dbReference type="Gene3D" id="3.30.60.30">
    <property type="match status" value="1"/>
</dbReference>
<evidence type="ECO:0000313" key="4">
    <source>
        <dbReference type="Proteomes" id="UP000006038"/>
    </source>
</evidence>
<dbReference type="HOGENOM" id="CLU_161679_2_0_1"/>
<dbReference type="EnsemblPlants" id="OB03G40270.1">
    <property type="protein sequence ID" value="OB03G40270.1"/>
    <property type="gene ID" value="OB03G40270"/>
</dbReference>
<dbReference type="PANTHER" id="PTHR33832">
    <property type="entry name" value="SERINE-TYPE ENDOPEPTIDASE INHIBITOR"/>
    <property type="match status" value="1"/>
</dbReference>
<dbReference type="Gramene" id="OB03G40270.1">
    <property type="protein sequence ID" value="OB03G40270.1"/>
    <property type="gene ID" value="OB03G40270"/>
</dbReference>
<keyword evidence="2" id="KW-0646">Protease inhibitor</keyword>
<dbReference type="eggNOG" id="ENOG502SD2M">
    <property type="taxonomic scope" value="Eukaryota"/>
</dbReference>
<evidence type="ECO:0000313" key="3">
    <source>
        <dbReference type="EnsemblPlants" id="OB03G40270.1"/>
    </source>
</evidence>
<comment type="similarity">
    <text evidence="1">Belongs to the protease inhibitor I20 (potato type II proteinase inhibitor) family.</text>
</comment>
<evidence type="ECO:0000256" key="2">
    <source>
        <dbReference type="ARBA" id="ARBA00022900"/>
    </source>
</evidence>
<dbReference type="InterPro" id="IPR051391">
    <property type="entry name" value="Protease_inhibitor_I20"/>
</dbReference>
<proteinExistence type="inferred from homology"/>
<dbReference type="InterPro" id="IPR003465">
    <property type="entry name" value="Prot_inh_I20"/>
</dbReference>
<protein>
    <submittedName>
        <fullName evidence="3">Uncharacterized protein</fullName>
    </submittedName>
</protein>
<reference evidence="3" key="1">
    <citation type="journal article" date="2013" name="Nat. Commun.">
        <title>Whole-genome sequencing of Oryza brachyantha reveals mechanisms underlying Oryza genome evolution.</title>
        <authorList>
            <person name="Chen J."/>
            <person name="Huang Q."/>
            <person name="Gao D."/>
            <person name="Wang J."/>
            <person name="Lang Y."/>
            <person name="Liu T."/>
            <person name="Li B."/>
            <person name="Bai Z."/>
            <person name="Luis Goicoechea J."/>
            <person name="Liang C."/>
            <person name="Chen C."/>
            <person name="Zhang W."/>
            <person name="Sun S."/>
            <person name="Liao Y."/>
            <person name="Zhang X."/>
            <person name="Yang L."/>
            <person name="Song C."/>
            <person name="Wang M."/>
            <person name="Shi J."/>
            <person name="Liu G."/>
            <person name="Liu J."/>
            <person name="Zhou H."/>
            <person name="Zhou W."/>
            <person name="Yu Q."/>
            <person name="An N."/>
            <person name="Chen Y."/>
            <person name="Cai Q."/>
            <person name="Wang B."/>
            <person name="Liu B."/>
            <person name="Min J."/>
            <person name="Huang Y."/>
            <person name="Wu H."/>
            <person name="Li Z."/>
            <person name="Zhang Y."/>
            <person name="Yin Y."/>
            <person name="Song W."/>
            <person name="Jiang J."/>
            <person name="Jackson S.A."/>
            <person name="Wing R.A."/>
            <person name="Wang J."/>
            <person name="Chen M."/>
        </authorList>
    </citation>
    <scope>NUCLEOTIDE SEQUENCE [LARGE SCALE GENOMIC DNA]</scope>
    <source>
        <strain evidence="3">cv. IRGC 101232</strain>
    </source>
</reference>
<dbReference type="OMA" id="CNCCLAD"/>
<dbReference type="Proteomes" id="UP000006038">
    <property type="component" value="Chromosome 3"/>
</dbReference>
<dbReference type="SUPFAM" id="SSF100897">
    <property type="entry name" value="Plant proteinase inhibitors"/>
    <property type="match status" value="1"/>
</dbReference>
<dbReference type="PANTHER" id="PTHR33832:SF15">
    <property type="entry name" value="SERINE-TYPE ENDOPEPTIDASE INHIBITOR"/>
    <property type="match status" value="1"/>
</dbReference>
<sequence length="114" mass="12126">MASIKPALPMALLLCGSCIFLFLELISIALGLSRKMMLILFSEISPGLVLIGSLQSTEAQGGGKICPQFCYDGIEYMTCPSTGSQRLKPVCNCCLADENGCAIYLNNGQVVNCP</sequence>